<dbReference type="CDD" id="cd05697">
    <property type="entry name" value="S1_Rrp5_repeat_hs5"/>
    <property type="match status" value="1"/>
</dbReference>
<dbReference type="CDD" id="cd05694">
    <property type="entry name" value="S1_Rrp5_repeat_hs2_sc2"/>
    <property type="match status" value="1"/>
</dbReference>
<dbReference type="GO" id="GO:0032040">
    <property type="term" value="C:small-subunit processome"/>
    <property type="evidence" value="ECO:0007669"/>
    <property type="project" value="TreeGrafter"/>
</dbReference>
<dbReference type="CDD" id="cd05698">
    <property type="entry name" value="S1_Rrp5_repeat_hs6_sc5"/>
    <property type="match status" value="1"/>
</dbReference>
<evidence type="ECO:0000256" key="3">
    <source>
        <dbReference type="ARBA" id="ARBA00023242"/>
    </source>
</evidence>
<dbReference type="PROSITE" id="PS50126">
    <property type="entry name" value="S1"/>
    <property type="match status" value="6"/>
</dbReference>
<dbReference type="SUPFAM" id="SSF50249">
    <property type="entry name" value="Nucleic acid-binding proteins"/>
    <property type="match status" value="6"/>
</dbReference>
<dbReference type="SMART" id="SM00316">
    <property type="entry name" value="S1"/>
    <property type="match status" value="7"/>
</dbReference>
<dbReference type="InterPro" id="IPR045209">
    <property type="entry name" value="Rrp5"/>
</dbReference>
<dbReference type="FunFam" id="2.40.50.140:FF:000148">
    <property type="entry name" value="protein RRP5 homolog isoform X1"/>
    <property type="match status" value="1"/>
</dbReference>
<dbReference type="Gene3D" id="2.40.50.140">
    <property type="entry name" value="Nucleic acid-binding proteins"/>
    <property type="match status" value="6"/>
</dbReference>
<dbReference type="CDD" id="cd05693">
    <property type="entry name" value="S1_Rrp5_repeat_hs1_sc1"/>
    <property type="match status" value="1"/>
</dbReference>
<feature type="domain" description="S1 motif" evidence="4">
    <location>
        <begin position="57"/>
        <end position="144"/>
    </location>
</feature>
<dbReference type="Pfam" id="PF00575">
    <property type="entry name" value="S1"/>
    <property type="match status" value="2"/>
</dbReference>
<feature type="domain" description="S1 motif" evidence="4">
    <location>
        <begin position="247"/>
        <end position="312"/>
    </location>
</feature>
<dbReference type="GO" id="GO:0006364">
    <property type="term" value="P:rRNA processing"/>
    <property type="evidence" value="ECO:0007669"/>
    <property type="project" value="InterPro"/>
</dbReference>
<feature type="domain" description="S1 motif" evidence="4">
    <location>
        <begin position="160"/>
        <end position="224"/>
    </location>
</feature>
<feature type="domain" description="S1 motif" evidence="4">
    <location>
        <begin position="692"/>
        <end position="761"/>
    </location>
</feature>
<feature type="domain" description="S1 motif" evidence="4">
    <location>
        <begin position="421"/>
        <end position="490"/>
    </location>
</feature>
<dbReference type="CDD" id="cd05695">
    <property type="entry name" value="S1_Rrp5_repeat_hs3"/>
    <property type="match status" value="1"/>
</dbReference>
<comment type="subcellular location">
    <subcellularLocation>
        <location evidence="1">Nucleus</location>
    </subcellularLocation>
</comment>
<organism evidence="5 6">
    <name type="scientific">Mola mola</name>
    <name type="common">Ocean sunfish</name>
    <name type="synonym">Tetraodon mola</name>
    <dbReference type="NCBI Taxonomy" id="94237"/>
    <lineage>
        <taxon>Eukaryota</taxon>
        <taxon>Metazoa</taxon>
        <taxon>Chordata</taxon>
        <taxon>Craniata</taxon>
        <taxon>Vertebrata</taxon>
        <taxon>Euteleostomi</taxon>
        <taxon>Actinopterygii</taxon>
        <taxon>Neopterygii</taxon>
        <taxon>Teleostei</taxon>
        <taxon>Neoteleostei</taxon>
        <taxon>Acanthomorphata</taxon>
        <taxon>Eupercaria</taxon>
        <taxon>Tetraodontiformes</taxon>
        <taxon>Molidae</taxon>
        <taxon>Mola</taxon>
    </lineage>
</organism>
<dbReference type="FunFam" id="2.40.50.140:FF:000175">
    <property type="entry name" value="Programmed cell death 11"/>
    <property type="match status" value="1"/>
</dbReference>
<proteinExistence type="predicted"/>
<dbReference type="FunFam" id="2.40.50.140:FF:000103">
    <property type="entry name" value="protein RRP5 homolog"/>
    <property type="match status" value="2"/>
</dbReference>
<keyword evidence="2" id="KW-0677">Repeat</keyword>
<keyword evidence="3" id="KW-0539">Nucleus</keyword>
<dbReference type="PANTHER" id="PTHR23270">
    <property type="entry name" value="PROGRAMMED CELL DEATH PROTEIN 11 PRE-RRNA PROCESSING PROTEIN RRP5"/>
    <property type="match status" value="1"/>
</dbReference>
<reference evidence="5" key="2">
    <citation type="submission" date="2025-09" db="UniProtKB">
        <authorList>
            <consortium name="Ensembl"/>
        </authorList>
    </citation>
    <scope>IDENTIFICATION</scope>
</reference>
<accession>A0A3Q3WCJ2</accession>
<dbReference type="Pfam" id="PF23459">
    <property type="entry name" value="S1_RRP5"/>
    <property type="match status" value="3"/>
</dbReference>
<dbReference type="PANTHER" id="PTHR23270:SF10">
    <property type="entry name" value="PROTEIN RRP5 HOMOLOG"/>
    <property type="match status" value="1"/>
</dbReference>
<dbReference type="Ensembl" id="ENSMMOT00000009953.1">
    <property type="protein sequence ID" value="ENSMMOP00000009782.1"/>
    <property type="gene ID" value="ENSMMOG00000007572.1"/>
</dbReference>
<dbReference type="CDD" id="cd04461">
    <property type="entry name" value="S1_Rrp5_repeat_hs8_sc7"/>
    <property type="match status" value="1"/>
</dbReference>
<sequence length="907" mass="99617">MEEDFDFPRGGTASKPAGSKTAVQWTKVDNLFGSLKKKLPKQNLIFICFFSQNVKEGMLMLGSVKEVTDFEVAVSLPCGLQGFLSIRNICDSYAKLLSEQLDSDDAEDFCSLPHLFYPGMVIRCVVARLDTSKGGTLSIQLSVNPKLVNKALTSGSLKAGMILSGCVESVEDHGYIVDIGINGTKAFLSKKATLDKQGLKVGQYVTSTVEKVKNEGRVVHLSAGPIADSQACAQSTQGWNLANLLPGLLVKATIKKVTKHGLILEFLSCFSGQVDFLHLEPEQASSYKEGTEVRACVLYVELSTRLVGLSLRSHLVHPGTRVDPYPTGGDRVGEVVKDCKMTVVHHKSGAMLELPDKTVAFAHRNHLKEPSQTANDNRLLAMPEHTCRILLYSPMDQVHFVSLRKSMIDKPFFRYNDLQAGQVVEAKVSVLLNHGMVVHVSDHIKGLVPRTHLSDIILKNPEKKYMEGMKIKCRVLSVDVENKKLYLTRKKALMESSLPLFLSYADARPGRVSHGFIVSIKDFGCFVRFYNNVKGLVPLRELSSEPIASPEEVFYVGQVLKTKVLQCDPDKAKMLLSFKATVEGDAADAAVPQFDCEVGKSVEAKLVKKTVTGLHVSILPDEIRAVLPTAHLSDHMSNCPLLWEGLQEGDNISNLICFSKNKNIITLTKKPTVRWSLEEGLVAKDFSEITVGMQLIGWIKNIMSYGVFVEFPYGLVGLAPKSAMSDKFLSDVMTAFQLGQTVIAKVTNLDEEKRRFLVTLKISEVISPEGSAQTRLLNGLQEKRAVAGMFATRDNSDLRQQLAALSVGQRLKLTMDTSDDGGGATFTSDDLVGANILATKHHVVGVNLNPGQKVTAVILHVDILATCVHVSLLPKLVVKKKSEQSTQRRYSTSTKTLLSSCWMTQHS</sequence>
<dbReference type="AlphaFoldDB" id="A0A3Q3WCJ2"/>
<reference evidence="5" key="1">
    <citation type="submission" date="2025-08" db="UniProtKB">
        <authorList>
            <consortium name="Ensembl"/>
        </authorList>
    </citation>
    <scope>IDENTIFICATION</scope>
</reference>
<dbReference type="FunFam" id="2.40.50.140:FF:000340">
    <property type="entry name" value="Unplaced genomic scaffold supercont1.162, whole genome shotgun sequence"/>
    <property type="match status" value="1"/>
</dbReference>
<dbReference type="CDD" id="cd05696">
    <property type="entry name" value="S1_Rrp5_repeat_hs4"/>
    <property type="match status" value="1"/>
</dbReference>
<evidence type="ECO:0000313" key="5">
    <source>
        <dbReference type="Ensembl" id="ENSMMOP00000009782.1"/>
    </source>
</evidence>
<dbReference type="InterPro" id="IPR048059">
    <property type="entry name" value="Rrp5_S1_rpt_hs1_sc1"/>
</dbReference>
<dbReference type="InterPro" id="IPR057302">
    <property type="entry name" value="Rrp5_S1"/>
</dbReference>
<dbReference type="InterPro" id="IPR003029">
    <property type="entry name" value="S1_domain"/>
</dbReference>
<keyword evidence="6" id="KW-1185">Reference proteome</keyword>
<evidence type="ECO:0000256" key="1">
    <source>
        <dbReference type="ARBA" id="ARBA00004123"/>
    </source>
</evidence>
<dbReference type="InterPro" id="IPR012340">
    <property type="entry name" value="NA-bd_OB-fold"/>
</dbReference>
<feature type="domain" description="S1 motif" evidence="4">
    <location>
        <begin position="510"/>
        <end position="579"/>
    </location>
</feature>
<dbReference type="FunFam" id="2.40.50.140:FF:000200">
    <property type="entry name" value="Programmed cell death 11"/>
    <property type="match status" value="1"/>
</dbReference>
<evidence type="ECO:0000256" key="2">
    <source>
        <dbReference type="ARBA" id="ARBA00022737"/>
    </source>
</evidence>
<dbReference type="GO" id="GO:0003723">
    <property type="term" value="F:RNA binding"/>
    <property type="evidence" value="ECO:0007669"/>
    <property type="project" value="TreeGrafter"/>
</dbReference>
<evidence type="ECO:0000259" key="4">
    <source>
        <dbReference type="PROSITE" id="PS50126"/>
    </source>
</evidence>
<evidence type="ECO:0000313" key="6">
    <source>
        <dbReference type="Proteomes" id="UP000261620"/>
    </source>
</evidence>
<name>A0A3Q3WCJ2_MOLML</name>
<dbReference type="Proteomes" id="UP000261620">
    <property type="component" value="Unplaced"/>
</dbReference>
<protein>
    <recommendedName>
        <fullName evidence="4">S1 motif domain-containing protein</fullName>
    </recommendedName>
</protein>